<dbReference type="PANTHER" id="PTHR11019">
    <property type="entry name" value="HTH-TYPE TRANSCRIPTIONAL REGULATOR NIMR"/>
    <property type="match status" value="1"/>
</dbReference>
<protein>
    <submittedName>
        <fullName evidence="5">Transcriptional regulator, AraC family</fullName>
    </submittedName>
</protein>
<reference evidence="5 6" key="1">
    <citation type="submission" date="2016-10" db="EMBL/GenBank/DDBJ databases">
        <authorList>
            <person name="de Groot N.N."/>
        </authorList>
    </citation>
    <scope>NUCLEOTIDE SEQUENCE [LARGE SCALE GENOMIC DNA]</scope>
    <source>
        <strain evidence="5 6">DSM 23031</strain>
    </source>
</reference>
<sequence length="264" mass="30986">MAVLKQNEEFDADSIQEKVVGIASDMVLHDSGFHFHTTKAQLLYAPSGCMTVTTSDRQLILPPFRMLWIPSNEVHRVNFRNIVAYRSIYFDERYAAKYTNTGLKVLHVNPLLKEIIERICFWEWSALKEDQAHLLKVFWDEVQKAREEKLELKMPQDSRFKKIAESWTLRHSTPPMLKELAEKTESVEKTISRIFKKETGLSYQDWRQQWRLQRSIELLVEGNSIGEVSHILDFSSDSAFIEFFKKHTGSTPLQYLMKNQELSR</sequence>
<dbReference type="InterPro" id="IPR018060">
    <property type="entry name" value="HTH_AraC"/>
</dbReference>
<keyword evidence="2" id="KW-0238">DNA-binding</keyword>
<dbReference type="Proteomes" id="UP000198561">
    <property type="component" value="Unassembled WGS sequence"/>
</dbReference>
<gene>
    <name evidence="5" type="ORF">SAMN05421593_4328</name>
</gene>
<dbReference type="RefSeq" id="WP_089696107.1">
    <property type="nucleotide sequence ID" value="NZ_FNWQ01000007.1"/>
</dbReference>
<evidence type="ECO:0000259" key="4">
    <source>
        <dbReference type="PROSITE" id="PS01124"/>
    </source>
</evidence>
<dbReference type="SUPFAM" id="SSF51182">
    <property type="entry name" value="RmlC-like cupins"/>
    <property type="match status" value="1"/>
</dbReference>
<dbReference type="AlphaFoldDB" id="A0A1H6IE67"/>
<proteinExistence type="predicted"/>
<dbReference type="GO" id="GO:0043565">
    <property type="term" value="F:sequence-specific DNA binding"/>
    <property type="evidence" value="ECO:0007669"/>
    <property type="project" value="InterPro"/>
</dbReference>
<organism evidence="5 6">
    <name type="scientific">Chryseobacterium culicis</name>
    <dbReference type="NCBI Taxonomy" id="680127"/>
    <lineage>
        <taxon>Bacteria</taxon>
        <taxon>Pseudomonadati</taxon>
        <taxon>Bacteroidota</taxon>
        <taxon>Flavobacteriia</taxon>
        <taxon>Flavobacteriales</taxon>
        <taxon>Weeksellaceae</taxon>
        <taxon>Chryseobacterium group</taxon>
        <taxon>Chryseobacterium</taxon>
    </lineage>
</organism>
<dbReference type="Gene3D" id="1.10.10.60">
    <property type="entry name" value="Homeodomain-like"/>
    <property type="match status" value="2"/>
</dbReference>
<dbReference type="STRING" id="680127.SAMN05421593_4328"/>
<evidence type="ECO:0000256" key="1">
    <source>
        <dbReference type="ARBA" id="ARBA00023015"/>
    </source>
</evidence>
<dbReference type="SUPFAM" id="SSF46689">
    <property type="entry name" value="Homeodomain-like"/>
    <property type="match status" value="1"/>
</dbReference>
<keyword evidence="1" id="KW-0805">Transcription regulation</keyword>
<dbReference type="EMBL" id="FNWQ01000007">
    <property type="protein sequence ID" value="SEH45446.1"/>
    <property type="molecule type" value="Genomic_DNA"/>
</dbReference>
<dbReference type="CDD" id="cd06124">
    <property type="entry name" value="cupin_NimR-like_N"/>
    <property type="match status" value="1"/>
</dbReference>
<dbReference type="OrthoDB" id="9779074at2"/>
<dbReference type="InterPro" id="IPR009057">
    <property type="entry name" value="Homeodomain-like_sf"/>
</dbReference>
<dbReference type="Pfam" id="PF12833">
    <property type="entry name" value="HTH_18"/>
    <property type="match status" value="1"/>
</dbReference>
<dbReference type="Pfam" id="PF02311">
    <property type="entry name" value="AraC_binding"/>
    <property type="match status" value="1"/>
</dbReference>
<name>A0A1H6IE67_CHRCI</name>
<evidence type="ECO:0000256" key="2">
    <source>
        <dbReference type="ARBA" id="ARBA00023125"/>
    </source>
</evidence>
<evidence type="ECO:0000256" key="3">
    <source>
        <dbReference type="ARBA" id="ARBA00023163"/>
    </source>
</evidence>
<dbReference type="GO" id="GO:0003700">
    <property type="term" value="F:DNA-binding transcription factor activity"/>
    <property type="evidence" value="ECO:0007669"/>
    <property type="project" value="InterPro"/>
</dbReference>
<dbReference type="PANTHER" id="PTHR11019:SF159">
    <property type="entry name" value="TRANSCRIPTIONAL REGULATOR-RELATED"/>
    <property type="match status" value="1"/>
</dbReference>
<dbReference type="InterPro" id="IPR003313">
    <property type="entry name" value="AraC-bd"/>
</dbReference>
<evidence type="ECO:0000313" key="5">
    <source>
        <dbReference type="EMBL" id="SEH45446.1"/>
    </source>
</evidence>
<accession>A0A1H6IE67</accession>
<dbReference type="SMART" id="SM00342">
    <property type="entry name" value="HTH_ARAC"/>
    <property type="match status" value="1"/>
</dbReference>
<feature type="domain" description="HTH araC/xylS-type" evidence="4">
    <location>
        <begin position="177"/>
        <end position="258"/>
    </location>
</feature>
<evidence type="ECO:0000313" key="6">
    <source>
        <dbReference type="Proteomes" id="UP000198561"/>
    </source>
</evidence>
<keyword evidence="3" id="KW-0804">Transcription</keyword>
<dbReference type="InterPro" id="IPR011051">
    <property type="entry name" value="RmlC_Cupin_sf"/>
</dbReference>
<dbReference type="PROSITE" id="PS01124">
    <property type="entry name" value="HTH_ARAC_FAMILY_2"/>
    <property type="match status" value="1"/>
</dbReference>